<evidence type="ECO:0000256" key="1">
    <source>
        <dbReference type="SAM" id="MobiDB-lite"/>
    </source>
</evidence>
<evidence type="ECO:0000313" key="2">
    <source>
        <dbReference type="EMBL" id="PHT34666.1"/>
    </source>
</evidence>
<dbReference type="EMBL" id="MLFT02000011">
    <property type="protein sequence ID" value="PHT34666.1"/>
    <property type="molecule type" value="Genomic_DNA"/>
</dbReference>
<name>A0A2G2VNX4_CAPBA</name>
<sequence>MSSMKTMTNMSKYCLNAQFIKSMKDAKTLNVTFSDSELVKPGLRNRTGSPQGDMMGLMNPLSRRSFKLSVNSLSSGGSILYGGIDIGLVLGRKSILKSISHSGETPKRSLGNTSGISHTTGTDSRLGVSELESST</sequence>
<feature type="compositionally biased region" description="Polar residues" evidence="1">
    <location>
        <begin position="110"/>
        <end position="123"/>
    </location>
</feature>
<protein>
    <submittedName>
        <fullName evidence="2">Uncharacterized protein</fullName>
    </submittedName>
</protein>
<reference evidence="3" key="2">
    <citation type="journal article" date="2017" name="J. Anim. Genet.">
        <title>Multiple reference genome sequences of hot pepper reveal the massive evolution of plant disease resistance genes by retroduplication.</title>
        <authorList>
            <person name="Kim S."/>
            <person name="Park J."/>
            <person name="Yeom S.-I."/>
            <person name="Kim Y.-M."/>
            <person name="Seo E."/>
            <person name="Kim K.-T."/>
            <person name="Kim M.-S."/>
            <person name="Lee J.M."/>
            <person name="Cheong K."/>
            <person name="Shin H.-S."/>
            <person name="Kim S.-B."/>
            <person name="Han K."/>
            <person name="Lee J."/>
            <person name="Park M."/>
            <person name="Lee H.-A."/>
            <person name="Lee H.-Y."/>
            <person name="Lee Y."/>
            <person name="Oh S."/>
            <person name="Lee J.H."/>
            <person name="Choi E."/>
            <person name="Choi E."/>
            <person name="Lee S.E."/>
            <person name="Jeon J."/>
            <person name="Kim H."/>
            <person name="Choi G."/>
            <person name="Song H."/>
            <person name="Lee J."/>
            <person name="Lee S.-C."/>
            <person name="Kwon J.-K."/>
            <person name="Lee H.-Y."/>
            <person name="Koo N."/>
            <person name="Hong Y."/>
            <person name="Kim R.W."/>
            <person name="Kang W.-H."/>
            <person name="Huh J.H."/>
            <person name="Kang B.-C."/>
            <person name="Yang T.-J."/>
            <person name="Lee Y.-H."/>
            <person name="Bennetzen J.L."/>
            <person name="Choi D."/>
        </authorList>
    </citation>
    <scope>NUCLEOTIDE SEQUENCE [LARGE SCALE GENOMIC DNA]</scope>
    <source>
        <strain evidence="3">cv. PBC81</strain>
    </source>
</reference>
<comment type="caution">
    <text evidence="2">The sequence shown here is derived from an EMBL/GenBank/DDBJ whole genome shotgun (WGS) entry which is preliminary data.</text>
</comment>
<accession>A0A2G2VNX4</accession>
<reference evidence="2 3" key="1">
    <citation type="journal article" date="2017" name="Genome Biol.">
        <title>New reference genome sequences of hot pepper reveal the massive evolution of plant disease-resistance genes by retroduplication.</title>
        <authorList>
            <person name="Kim S."/>
            <person name="Park J."/>
            <person name="Yeom S.I."/>
            <person name="Kim Y.M."/>
            <person name="Seo E."/>
            <person name="Kim K.T."/>
            <person name="Kim M.S."/>
            <person name="Lee J.M."/>
            <person name="Cheong K."/>
            <person name="Shin H.S."/>
            <person name="Kim S.B."/>
            <person name="Han K."/>
            <person name="Lee J."/>
            <person name="Park M."/>
            <person name="Lee H.A."/>
            <person name="Lee H.Y."/>
            <person name="Lee Y."/>
            <person name="Oh S."/>
            <person name="Lee J.H."/>
            <person name="Choi E."/>
            <person name="Choi E."/>
            <person name="Lee S.E."/>
            <person name="Jeon J."/>
            <person name="Kim H."/>
            <person name="Choi G."/>
            <person name="Song H."/>
            <person name="Lee J."/>
            <person name="Lee S.C."/>
            <person name="Kwon J.K."/>
            <person name="Lee H.Y."/>
            <person name="Koo N."/>
            <person name="Hong Y."/>
            <person name="Kim R.W."/>
            <person name="Kang W.H."/>
            <person name="Huh J.H."/>
            <person name="Kang B.C."/>
            <person name="Yang T.J."/>
            <person name="Lee Y.H."/>
            <person name="Bennetzen J.L."/>
            <person name="Choi D."/>
        </authorList>
    </citation>
    <scope>NUCLEOTIDE SEQUENCE [LARGE SCALE GENOMIC DNA]</scope>
    <source>
        <strain evidence="3">cv. PBC81</strain>
    </source>
</reference>
<proteinExistence type="predicted"/>
<dbReference type="AlphaFoldDB" id="A0A2G2VNX4"/>
<feature type="region of interest" description="Disordered" evidence="1">
    <location>
        <begin position="100"/>
        <end position="135"/>
    </location>
</feature>
<gene>
    <name evidence="2" type="ORF">CQW23_26466</name>
</gene>
<evidence type="ECO:0000313" key="3">
    <source>
        <dbReference type="Proteomes" id="UP000224567"/>
    </source>
</evidence>
<organism evidence="2 3">
    <name type="scientific">Capsicum baccatum</name>
    <name type="common">Peruvian pepper</name>
    <dbReference type="NCBI Taxonomy" id="33114"/>
    <lineage>
        <taxon>Eukaryota</taxon>
        <taxon>Viridiplantae</taxon>
        <taxon>Streptophyta</taxon>
        <taxon>Embryophyta</taxon>
        <taxon>Tracheophyta</taxon>
        <taxon>Spermatophyta</taxon>
        <taxon>Magnoliopsida</taxon>
        <taxon>eudicotyledons</taxon>
        <taxon>Gunneridae</taxon>
        <taxon>Pentapetalae</taxon>
        <taxon>asterids</taxon>
        <taxon>lamiids</taxon>
        <taxon>Solanales</taxon>
        <taxon>Solanaceae</taxon>
        <taxon>Solanoideae</taxon>
        <taxon>Capsiceae</taxon>
        <taxon>Capsicum</taxon>
    </lineage>
</organism>
<keyword evidence="3" id="KW-1185">Reference proteome</keyword>
<dbReference type="Proteomes" id="UP000224567">
    <property type="component" value="Unassembled WGS sequence"/>
</dbReference>